<keyword evidence="3" id="KW-1185">Reference proteome</keyword>
<comment type="caution">
    <text evidence="2">The sequence shown here is derived from an EMBL/GenBank/DDBJ whole genome shotgun (WGS) entry which is preliminary data.</text>
</comment>
<gene>
    <name evidence="2" type="ORF">PGLA1383_LOCUS47415</name>
</gene>
<organism evidence="2 3">
    <name type="scientific">Polarella glacialis</name>
    <name type="common">Dinoflagellate</name>
    <dbReference type="NCBI Taxonomy" id="89957"/>
    <lineage>
        <taxon>Eukaryota</taxon>
        <taxon>Sar</taxon>
        <taxon>Alveolata</taxon>
        <taxon>Dinophyceae</taxon>
        <taxon>Suessiales</taxon>
        <taxon>Suessiaceae</taxon>
        <taxon>Polarella</taxon>
    </lineage>
</organism>
<feature type="region of interest" description="Disordered" evidence="1">
    <location>
        <begin position="200"/>
        <end position="219"/>
    </location>
</feature>
<protein>
    <submittedName>
        <fullName evidence="2">Uncharacterized protein</fullName>
    </submittedName>
</protein>
<dbReference type="AlphaFoldDB" id="A0A813H0Y9"/>
<dbReference type="Proteomes" id="UP000654075">
    <property type="component" value="Unassembled WGS sequence"/>
</dbReference>
<proteinExistence type="predicted"/>
<accession>A0A813H0Y9</accession>
<evidence type="ECO:0000313" key="2">
    <source>
        <dbReference type="EMBL" id="CAE8631298.1"/>
    </source>
</evidence>
<dbReference type="EMBL" id="CAJNNV010030085">
    <property type="protein sequence ID" value="CAE8631298.1"/>
    <property type="molecule type" value="Genomic_DNA"/>
</dbReference>
<reference evidence="2" key="1">
    <citation type="submission" date="2021-02" db="EMBL/GenBank/DDBJ databases">
        <authorList>
            <person name="Dougan E. K."/>
            <person name="Rhodes N."/>
            <person name="Thang M."/>
            <person name="Chan C."/>
        </authorList>
    </citation>
    <scope>NUCLEOTIDE SEQUENCE</scope>
</reference>
<evidence type="ECO:0000313" key="3">
    <source>
        <dbReference type="Proteomes" id="UP000654075"/>
    </source>
</evidence>
<name>A0A813H0Y9_POLGL</name>
<sequence>MHNACRLGLSVGRKLTAFDTALRDINRFIGSLPQKDINDVDVLLRFTSLGELPAVAFVLLATQLRNPKVQVYVICSVQGCETAGEFRREPCPPFPFVLEMLSTSCRVASPRSEASSREVLLHETLDDLAQRLVHENDEWQVARLEYDMATEWDSLLHFRVSGERVGFIAANIGGKRGKRVVNEDAYLSWLRLPKHSPFVGSAGNDAEGHGSGPSGSIDARSTSRVELFRALASMGADEITQQVAEDCLRAAEVDEVNFDEMYADVVGGVVAHEEACDDEGDDVIVGCASDEDGEERAGSDVGGGDGGLEGPMLDDETEAVALAVEVAVEDSGGASSSSSGPAVPPSVPPLVALPEIEISGLGYVTCRRPPHTGNVIGLVSWKGDGKSIFAGCHIHPQCSVSCGIMRFDVSREYMAEWLAAGEPCPSTLPMAVRLRMRDAHRALWRRPAGPA</sequence>
<evidence type="ECO:0000256" key="1">
    <source>
        <dbReference type="SAM" id="MobiDB-lite"/>
    </source>
</evidence>